<dbReference type="Gene3D" id="3.20.20.100">
    <property type="entry name" value="NADP-dependent oxidoreductase domain"/>
    <property type="match status" value="1"/>
</dbReference>
<dbReference type="EMBL" id="JANTQA010000021">
    <property type="protein sequence ID" value="KAJ3446347.1"/>
    <property type="molecule type" value="Genomic_DNA"/>
</dbReference>
<evidence type="ECO:0000256" key="2">
    <source>
        <dbReference type="PIRSR" id="PIRSR000097-2"/>
    </source>
</evidence>
<evidence type="ECO:0000256" key="3">
    <source>
        <dbReference type="PIRSR" id="PIRSR000097-3"/>
    </source>
</evidence>
<gene>
    <name evidence="5" type="ORF">M0812_08885</name>
    <name evidence="6" type="ORF">M0813_08015</name>
</gene>
<sequence>MSKLTGLSKNFIPSVGLGTWALQTEKAQEVIRNALKVGVRHIDCAFAYQNENEVGAGIQRGLQENGLSREDIFVTSKLWNTYHHRDRVEECCLKSLEALKLDYLDLYLVHWPIAFRPGKELYPKDENERMLLEKGVTLSETMHAMEKLKKKGLVKRIGVSNFGFEQILDLLQQNIQIEMNQIELHPFLPRNELVDWCLQQGICVTAYSPFGSPDFQLRPKNSPELIHNPSISRIAKKHNCSANEVLLSWAVNRREKGMIVIPKSENIKHIKSNLLAPQKIKLDEQDFKDITNIGINHRYLQPSKFWNLPFFD</sequence>
<evidence type="ECO:0000313" key="8">
    <source>
        <dbReference type="Proteomes" id="UP001150062"/>
    </source>
</evidence>
<dbReference type="AlphaFoldDB" id="A0AAV8A0H8"/>
<dbReference type="GO" id="GO:0016491">
    <property type="term" value="F:oxidoreductase activity"/>
    <property type="evidence" value="ECO:0007669"/>
    <property type="project" value="InterPro"/>
</dbReference>
<name>A0AAV8A0H8_9EUKA</name>
<dbReference type="InterPro" id="IPR023210">
    <property type="entry name" value="NADP_OxRdtase_dom"/>
</dbReference>
<dbReference type="Proteomes" id="UP001150062">
    <property type="component" value="Unassembled WGS sequence"/>
</dbReference>
<dbReference type="Pfam" id="PF00248">
    <property type="entry name" value="Aldo_ket_red"/>
    <property type="match status" value="1"/>
</dbReference>
<feature type="site" description="Lowers pKa of active site Tyr" evidence="3">
    <location>
        <position position="77"/>
    </location>
</feature>
<reference evidence="5" key="2">
    <citation type="submission" date="2022-08" db="EMBL/GenBank/DDBJ databases">
        <title>Novel sulphate-reducing endosymbionts in the free-living metamonad Anaeramoeba.</title>
        <authorList>
            <person name="Jerlstrom-Hultqvist J."/>
            <person name="Cepicka I."/>
            <person name="Gallot-Lavallee L."/>
            <person name="Salas-Leiva D."/>
            <person name="Curtis B.A."/>
            <person name="Zahonova K."/>
            <person name="Pipaliya S."/>
            <person name="Dacks J."/>
            <person name="Roger A.J."/>
        </authorList>
    </citation>
    <scope>NUCLEOTIDE SEQUENCE</scope>
    <source>
        <strain evidence="5">Busselton2</strain>
    </source>
</reference>
<feature type="binding site" evidence="2">
    <location>
        <position position="110"/>
    </location>
    <ligand>
        <name>substrate</name>
    </ligand>
</feature>
<dbReference type="SUPFAM" id="SSF51430">
    <property type="entry name" value="NAD(P)-linked oxidoreductase"/>
    <property type="match status" value="1"/>
</dbReference>
<evidence type="ECO:0000259" key="4">
    <source>
        <dbReference type="Pfam" id="PF00248"/>
    </source>
</evidence>
<dbReference type="EMBL" id="JAOAOG010000323">
    <property type="protein sequence ID" value="KAJ6229098.1"/>
    <property type="molecule type" value="Genomic_DNA"/>
</dbReference>
<protein>
    <recommendedName>
        <fullName evidence="4">NADP-dependent oxidoreductase domain-containing protein</fullName>
    </recommendedName>
</protein>
<evidence type="ECO:0000313" key="6">
    <source>
        <dbReference type="EMBL" id="KAJ6229098.1"/>
    </source>
</evidence>
<evidence type="ECO:0000313" key="5">
    <source>
        <dbReference type="EMBL" id="KAJ3446347.1"/>
    </source>
</evidence>
<keyword evidence="8" id="KW-1185">Reference proteome</keyword>
<dbReference type="PANTHER" id="PTHR11732">
    <property type="entry name" value="ALDO/KETO REDUCTASE"/>
    <property type="match status" value="1"/>
</dbReference>
<reference evidence="6" key="1">
    <citation type="submission" date="2022-08" db="EMBL/GenBank/DDBJ databases">
        <title>Novel sulfate-reducing endosymbionts in the free-living metamonad Anaeramoeba.</title>
        <authorList>
            <person name="Jerlstrom-Hultqvist J."/>
            <person name="Cepicka I."/>
            <person name="Gallot-Lavallee L."/>
            <person name="Salas-Leiva D."/>
            <person name="Curtis B.A."/>
            <person name="Zahonova K."/>
            <person name="Pipaliya S."/>
            <person name="Dacks J."/>
            <person name="Roger A.J."/>
        </authorList>
    </citation>
    <scope>NUCLEOTIDE SEQUENCE</scope>
    <source>
        <strain evidence="6">Schooner1</strain>
    </source>
</reference>
<dbReference type="InterPro" id="IPR018170">
    <property type="entry name" value="Aldo/ket_reductase_CS"/>
</dbReference>
<feature type="domain" description="NADP-dependent oxidoreductase" evidence="4">
    <location>
        <begin position="15"/>
        <end position="293"/>
    </location>
</feature>
<evidence type="ECO:0000313" key="7">
    <source>
        <dbReference type="Proteomes" id="UP001146793"/>
    </source>
</evidence>
<feature type="active site" description="Proton donor" evidence="1">
    <location>
        <position position="48"/>
    </location>
</feature>
<dbReference type="PIRSF" id="PIRSF000097">
    <property type="entry name" value="AKR"/>
    <property type="match status" value="1"/>
</dbReference>
<comment type="caution">
    <text evidence="5">The sequence shown here is derived from an EMBL/GenBank/DDBJ whole genome shotgun (WGS) entry which is preliminary data.</text>
</comment>
<dbReference type="InterPro" id="IPR020471">
    <property type="entry name" value="AKR"/>
</dbReference>
<dbReference type="PROSITE" id="PS00062">
    <property type="entry name" value="ALDOKETO_REDUCTASE_2"/>
    <property type="match status" value="1"/>
</dbReference>
<organism evidence="5 7">
    <name type="scientific">Anaeramoeba flamelloides</name>
    <dbReference type="NCBI Taxonomy" id="1746091"/>
    <lineage>
        <taxon>Eukaryota</taxon>
        <taxon>Metamonada</taxon>
        <taxon>Anaeramoebidae</taxon>
        <taxon>Anaeramoeba</taxon>
    </lineage>
</organism>
<proteinExistence type="predicted"/>
<evidence type="ECO:0000256" key="1">
    <source>
        <dbReference type="PIRSR" id="PIRSR000097-1"/>
    </source>
</evidence>
<accession>A0AAV8A0H8</accession>
<dbReference type="InterPro" id="IPR036812">
    <property type="entry name" value="NAD(P)_OxRdtase_dom_sf"/>
</dbReference>
<dbReference type="Proteomes" id="UP001146793">
    <property type="component" value="Unassembled WGS sequence"/>
</dbReference>
<dbReference type="PRINTS" id="PR00069">
    <property type="entry name" value="ALDKETRDTASE"/>
</dbReference>